<evidence type="ECO:0000313" key="2">
    <source>
        <dbReference type="EMBL" id="ODB91989.1"/>
    </source>
</evidence>
<dbReference type="InterPro" id="IPR006675">
    <property type="entry name" value="HDIG_dom"/>
</dbReference>
<dbReference type="PANTHER" id="PTHR33525">
    <property type="match status" value="1"/>
</dbReference>
<proteinExistence type="predicted"/>
<dbReference type="InterPro" id="IPR052340">
    <property type="entry name" value="RNase_Y/CdgJ"/>
</dbReference>
<organism evidence="2 3">
    <name type="scientific">Candidatus Thiodiazotropha endoloripes</name>
    <dbReference type="NCBI Taxonomy" id="1818881"/>
    <lineage>
        <taxon>Bacteria</taxon>
        <taxon>Pseudomonadati</taxon>
        <taxon>Pseudomonadota</taxon>
        <taxon>Gammaproteobacteria</taxon>
        <taxon>Chromatiales</taxon>
        <taxon>Sedimenticolaceae</taxon>
        <taxon>Candidatus Thiodiazotropha</taxon>
    </lineage>
</organism>
<dbReference type="Pfam" id="PF08668">
    <property type="entry name" value="HDOD"/>
    <property type="match status" value="1"/>
</dbReference>
<reference evidence="2 3" key="1">
    <citation type="submission" date="2016-03" db="EMBL/GenBank/DDBJ databases">
        <title>Chemosynthetic sulphur-oxidizing symbionts of marine invertebrate animals are capable of nitrogen fixation.</title>
        <authorList>
            <person name="Petersen J.M."/>
            <person name="Kemper A."/>
            <person name="Gruber-Vodicka H."/>
            <person name="Cardini U."/>
            <person name="Geest Mvander."/>
            <person name="Kleiner M."/>
            <person name="Bulgheresi S."/>
            <person name="Fussmann M."/>
            <person name="Herbold C."/>
            <person name="Seah B.K.B."/>
            <person name="Antony C.Paul."/>
            <person name="Liu D."/>
            <person name="Belitz A."/>
            <person name="Weber M."/>
        </authorList>
    </citation>
    <scope>NUCLEOTIDE SEQUENCE [LARGE SCALE GENOMIC DNA]</scope>
    <source>
        <strain evidence="2">G_D</strain>
    </source>
</reference>
<dbReference type="SUPFAM" id="SSF109604">
    <property type="entry name" value="HD-domain/PDEase-like"/>
    <property type="match status" value="1"/>
</dbReference>
<dbReference type="EMBL" id="LVJZ01000007">
    <property type="protein sequence ID" value="ODB91989.1"/>
    <property type="molecule type" value="Genomic_DNA"/>
</dbReference>
<dbReference type="RefSeq" id="WP_069025120.1">
    <property type="nucleotide sequence ID" value="NZ_LVJZ01000007.1"/>
</dbReference>
<dbReference type="NCBIfam" id="TIGR00277">
    <property type="entry name" value="HDIG"/>
    <property type="match status" value="1"/>
</dbReference>
<keyword evidence="3" id="KW-1185">Reference proteome</keyword>
<comment type="caution">
    <text evidence="2">The sequence shown here is derived from an EMBL/GenBank/DDBJ whole genome shotgun (WGS) entry which is preliminary data.</text>
</comment>
<feature type="domain" description="HDOD" evidence="1">
    <location>
        <begin position="13"/>
        <end position="208"/>
    </location>
</feature>
<dbReference type="Proteomes" id="UP000094849">
    <property type="component" value="Unassembled WGS sequence"/>
</dbReference>
<dbReference type="AlphaFoldDB" id="A0A1E2UH41"/>
<sequence>MSPDELVRDIDQLVALPEVFIQVNHMMEQPNCSSAKLAEIISADTDISSRLLRLVNSSMYGLRSKIDTISRAVTIAGTEELRNLVTATCAVRSFTGIPEHLINMEDYWRHGVTTGVIAKILAQQCNVLHSERLFVAGMLHDVGRLVIYLRIPDKATEILNITAGDEWILAEEEDHYLGFNHMDVGAALMKSWQLPDSIISVIQNHHTPKRATDHKFDVSLVHIALAIARGQMTGLSVEEMIWAIDPSIWEETGLSPENITPHVDKMLMMSLDTLKTILSPIDQKQA</sequence>
<dbReference type="InterPro" id="IPR013976">
    <property type="entry name" value="HDOD"/>
</dbReference>
<name>A0A1E2UH41_9GAMM</name>
<evidence type="ECO:0000313" key="3">
    <source>
        <dbReference type="Proteomes" id="UP000094849"/>
    </source>
</evidence>
<protein>
    <recommendedName>
        <fullName evidence="1">HDOD domain-containing protein</fullName>
    </recommendedName>
</protein>
<gene>
    <name evidence="2" type="ORF">A3196_19815</name>
</gene>
<dbReference type="Gene3D" id="1.10.3210.10">
    <property type="entry name" value="Hypothetical protein af1432"/>
    <property type="match status" value="1"/>
</dbReference>
<accession>A0A1E2UH41</accession>
<dbReference type="PANTHER" id="PTHR33525:SF3">
    <property type="entry name" value="RIBONUCLEASE Y"/>
    <property type="match status" value="1"/>
</dbReference>
<evidence type="ECO:0000259" key="1">
    <source>
        <dbReference type="PROSITE" id="PS51833"/>
    </source>
</evidence>
<dbReference type="PROSITE" id="PS51833">
    <property type="entry name" value="HDOD"/>
    <property type="match status" value="1"/>
</dbReference>
<dbReference type="STRING" id="1818881.A3196_19815"/>